<dbReference type="OrthoDB" id="1651085at2"/>
<protein>
    <recommendedName>
        <fullName evidence="3">Toxin-antitoxin system protein</fullName>
    </recommendedName>
</protein>
<gene>
    <name evidence="1" type="ORF">C4N26_08900</name>
</gene>
<dbReference type="EMBL" id="PRLB01000008">
    <property type="protein sequence ID" value="RAW53744.1"/>
    <property type="molecule type" value="Genomic_DNA"/>
</dbReference>
<name>A0A329TXD9_9FIRM</name>
<dbReference type="Proteomes" id="UP000251144">
    <property type="component" value="Unassembled WGS sequence"/>
</dbReference>
<dbReference type="RefSeq" id="WP_158401149.1">
    <property type="nucleotide sequence ID" value="NZ_PRLB01000008.1"/>
</dbReference>
<evidence type="ECO:0008006" key="3">
    <source>
        <dbReference type="Google" id="ProtNLM"/>
    </source>
</evidence>
<dbReference type="AlphaFoldDB" id="A0A329TXD9"/>
<dbReference type="Pfam" id="PF19537">
    <property type="entry name" value="DUF6061"/>
    <property type="match status" value="1"/>
</dbReference>
<proteinExistence type="predicted"/>
<dbReference type="InterPro" id="IPR045705">
    <property type="entry name" value="DUF6061"/>
</dbReference>
<evidence type="ECO:0000313" key="2">
    <source>
        <dbReference type="Proteomes" id="UP000251144"/>
    </source>
</evidence>
<organism evidence="1 2">
    <name type="scientific">Faecalibacterium prausnitzii</name>
    <dbReference type="NCBI Taxonomy" id="853"/>
    <lineage>
        <taxon>Bacteria</taxon>
        <taxon>Bacillati</taxon>
        <taxon>Bacillota</taxon>
        <taxon>Clostridia</taxon>
        <taxon>Eubacteriales</taxon>
        <taxon>Oscillospiraceae</taxon>
        <taxon>Faecalibacterium</taxon>
    </lineage>
</organism>
<sequence>MKYDERACKFNMDTGCVELLLRDGRMISIDCTGVEDELDVTMAQRTELDYLIYNDPLGYADLILNGDPKEYLKNVSGSRTLEN</sequence>
<reference evidence="1 2" key="1">
    <citation type="submission" date="2018-02" db="EMBL/GenBank/DDBJ databases">
        <title>Complete genome sequencing of Faecalibacterium prausnitzii strains isolated from the human gut.</title>
        <authorList>
            <person name="Fitzgerald B.C."/>
            <person name="Shkoporov A.N."/>
            <person name="Ross P.R."/>
            <person name="Hill C."/>
        </authorList>
    </citation>
    <scope>NUCLEOTIDE SEQUENCE [LARGE SCALE GENOMIC DNA]</scope>
    <source>
        <strain evidence="1 2">APC942/32-1</strain>
    </source>
</reference>
<comment type="caution">
    <text evidence="1">The sequence shown here is derived from an EMBL/GenBank/DDBJ whole genome shotgun (WGS) entry which is preliminary data.</text>
</comment>
<evidence type="ECO:0000313" key="1">
    <source>
        <dbReference type="EMBL" id="RAW53744.1"/>
    </source>
</evidence>
<accession>A0A329TXD9</accession>